<gene>
    <name evidence="4" type="ORF">MNOR_LOCUS11703</name>
</gene>
<dbReference type="Pfam" id="PF00379">
    <property type="entry name" value="Chitin_bind_4"/>
    <property type="match status" value="1"/>
</dbReference>
<dbReference type="InterPro" id="IPR031311">
    <property type="entry name" value="CHIT_BIND_RR_consensus"/>
</dbReference>
<sequence length="145" mass="15964">MQVSTIALILSAATICCPPRGALGMSLDALDPFFQYPETSFTYGKYDDFEYGNALAVDGSYTFFYSIPGKSSRAEERDESGEVEGAYSFVAPEGEEFHFRYTAGEDGYRVKSSALPVPPEDTKEVKKAKEEFFAAYQKALELAGL</sequence>
<accession>A0AAV2QGY0</accession>
<proteinExistence type="predicted"/>
<dbReference type="PANTHER" id="PTHR10380:SF196">
    <property type="entry name" value="CUTICULAR PROTEIN 72EA"/>
    <property type="match status" value="1"/>
</dbReference>
<keyword evidence="1 2" id="KW-0193">Cuticle</keyword>
<organism evidence="4 5">
    <name type="scientific">Meganyctiphanes norvegica</name>
    <name type="common">Northern krill</name>
    <name type="synonym">Thysanopoda norvegica</name>
    <dbReference type="NCBI Taxonomy" id="48144"/>
    <lineage>
        <taxon>Eukaryota</taxon>
        <taxon>Metazoa</taxon>
        <taxon>Ecdysozoa</taxon>
        <taxon>Arthropoda</taxon>
        <taxon>Crustacea</taxon>
        <taxon>Multicrustacea</taxon>
        <taxon>Malacostraca</taxon>
        <taxon>Eumalacostraca</taxon>
        <taxon>Eucarida</taxon>
        <taxon>Euphausiacea</taxon>
        <taxon>Euphausiidae</taxon>
        <taxon>Meganyctiphanes</taxon>
    </lineage>
</organism>
<keyword evidence="3" id="KW-0732">Signal</keyword>
<dbReference type="GO" id="GO:0008010">
    <property type="term" value="F:structural constituent of chitin-based larval cuticle"/>
    <property type="evidence" value="ECO:0007669"/>
    <property type="project" value="TreeGrafter"/>
</dbReference>
<reference evidence="4 5" key="1">
    <citation type="submission" date="2024-05" db="EMBL/GenBank/DDBJ databases">
        <authorList>
            <person name="Wallberg A."/>
        </authorList>
    </citation>
    <scope>NUCLEOTIDE SEQUENCE [LARGE SCALE GENOMIC DNA]</scope>
</reference>
<evidence type="ECO:0000256" key="2">
    <source>
        <dbReference type="PROSITE-ProRule" id="PRU00497"/>
    </source>
</evidence>
<dbReference type="GO" id="GO:0062129">
    <property type="term" value="C:chitin-based extracellular matrix"/>
    <property type="evidence" value="ECO:0007669"/>
    <property type="project" value="TreeGrafter"/>
</dbReference>
<dbReference type="Proteomes" id="UP001497623">
    <property type="component" value="Unassembled WGS sequence"/>
</dbReference>
<name>A0AAV2QGY0_MEGNR</name>
<keyword evidence="5" id="KW-1185">Reference proteome</keyword>
<feature type="chain" id="PRO_5043562043" evidence="3">
    <location>
        <begin position="25"/>
        <end position="145"/>
    </location>
</feature>
<dbReference type="PANTHER" id="PTHR10380">
    <property type="entry name" value="CUTICLE PROTEIN"/>
    <property type="match status" value="1"/>
</dbReference>
<comment type="caution">
    <text evidence="4">The sequence shown here is derived from an EMBL/GenBank/DDBJ whole genome shotgun (WGS) entry which is preliminary data.</text>
</comment>
<dbReference type="EMBL" id="CAXKWB010006215">
    <property type="protein sequence ID" value="CAL4082117.1"/>
    <property type="molecule type" value="Genomic_DNA"/>
</dbReference>
<evidence type="ECO:0000256" key="3">
    <source>
        <dbReference type="SAM" id="SignalP"/>
    </source>
</evidence>
<feature type="signal peptide" evidence="3">
    <location>
        <begin position="1"/>
        <end position="24"/>
    </location>
</feature>
<dbReference type="PROSITE" id="PS51155">
    <property type="entry name" value="CHIT_BIND_RR_2"/>
    <property type="match status" value="1"/>
</dbReference>
<evidence type="ECO:0000256" key="1">
    <source>
        <dbReference type="ARBA" id="ARBA00022460"/>
    </source>
</evidence>
<dbReference type="AlphaFoldDB" id="A0AAV2QGY0"/>
<protein>
    <submittedName>
        <fullName evidence="4">Uncharacterized protein</fullName>
    </submittedName>
</protein>
<dbReference type="InterPro" id="IPR000618">
    <property type="entry name" value="Insect_cuticle"/>
</dbReference>
<dbReference type="PROSITE" id="PS00233">
    <property type="entry name" value="CHIT_BIND_RR_1"/>
    <property type="match status" value="1"/>
</dbReference>
<evidence type="ECO:0000313" key="5">
    <source>
        <dbReference type="Proteomes" id="UP001497623"/>
    </source>
</evidence>
<dbReference type="InterPro" id="IPR050468">
    <property type="entry name" value="Cuticle_Struct_Prot"/>
</dbReference>
<evidence type="ECO:0000313" key="4">
    <source>
        <dbReference type="EMBL" id="CAL4082117.1"/>
    </source>
</evidence>